<keyword evidence="2" id="KW-0813">Transport</keyword>
<protein>
    <submittedName>
        <fullName evidence="6">Glycine betaine/proline transport system substrate-binding protein</fullName>
    </submittedName>
</protein>
<comment type="subcellular location">
    <subcellularLocation>
        <location evidence="1">Cell membrane</location>
    </subcellularLocation>
</comment>
<dbReference type="AlphaFoldDB" id="A0A1G6L296"/>
<dbReference type="GO" id="GO:0043190">
    <property type="term" value="C:ATP-binding cassette (ABC) transporter complex"/>
    <property type="evidence" value="ECO:0007669"/>
    <property type="project" value="InterPro"/>
</dbReference>
<keyword evidence="7" id="KW-1185">Reference proteome</keyword>
<evidence type="ECO:0000256" key="1">
    <source>
        <dbReference type="ARBA" id="ARBA00004236"/>
    </source>
</evidence>
<dbReference type="PANTHER" id="PTHR47737:SF1">
    <property type="entry name" value="GLYCINE BETAINE_PROLINE BETAINE TRANSPORT SYSTEM PERMEASE PROTEIN PROW"/>
    <property type="match status" value="1"/>
</dbReference>
<dbReference type="CDD" id="cd13639">
    <property type="entry name" value="PBP2_OpuAC_like"/>
    <property type="match status" value="1"/>
</dbReference>
<evidence type="ECO:0000256" key="4">
    <source>
        <dbReference type="ARBA" id="ARBA00023136"/>
    </source>
</evidence>
<dbReference type="GO" id="GO:0031460">
    <property type="term" value="P:glycine betaine transport"/>
    <property type="evidence" value="ECO:0007669"/>
    <property type="project" value="TreeGrafter"/>
</dbReference>
<evidence type="ECO:0000259" key="5">
    <source>
        <dbReference type="Pfam" id="PF04069"/>
    </source>
</evidence>
<feature type="domain" description="ABC-type glycine betaine transport system substrate-binding" evidence="5">
    <location>
        <begin position="22"/>
        <end position="263"/>
    </location>
</feature>
<keyword evidence="3" id="KW-1003">Cell membrane</keyword>
<dbReference type="PANTHER" id="PTHR47737">
    <property type="entry name" value="GLYCINE BETAINE/PROLINE BETAINE TRANSPORT SYSTEM PERMEASE PROTEIN PROW"/>
    <property type="match status" value="1"/>
</dbReference>
<dbReference type="STRING" id="28234.SAMN04488588_0984"/>
<accession>A0A1G6L296</accession>
<sequence>MKKLLIVTMVLLTFLMVFSKETVRLATGNWAEGIAMTNLAKVVLEEEMGYEVDIIIADNGPIYLSLSQGDIDAFMDAWLPVTSKAYMDRFKEDLTDLGYNYKGAKIGLVVPAYVNINSIEELNTHKEKFDSEIIGIEAGAAIAGKTEIAIEEYNLDFEQITSSGPVMTASLADAIDNKEWIVVTGWAPHWKFARFDLKFLEDPKGVYGREEFIHTLARRNFIIDMPEVAQFLNHFFMNDKQLGELMGYISDSGKPEESAKKWKEENMDLINNWIPNK</sequence>
<dbReference type="RefSeq" id="WP_218119793.1">
    <property type="nucleotide sequence ID" value="NZ_FMYV01000003.1"/>
</dbReference>
<evidence type="ECO:0000256" key="2">
    <source>
        <dbReference type="ARBA" id="ARBA00022448"/>
    </source>
</evidence>
<dbReference type="Pfam" id="PF04069">
    <property type="entry name" value="OpuAC"/>
    <property type="match status" value="1"/>
</dbReference>
<dbReference type="GO" id="GO:0015226">
    <property type="term" value="F:carnitine transmembrane transporter activity"/>
    <property type="evidence" value="ECO:0007669"/>
    <property type="project" value="TreeGrafter"/>
</dbReference>
<dbReference type="Gene3D" id="3.40.190.10">
    <property type="entry name" value="Periplasmic binding protein-like II"/>
    <property type="match status" value="1"/>
</dbReference>
<reference evidence="6 7" key="1">
    <citation type="submission" date="2016-10" db="EMBL/GenBank/DDBJ databases">
        <authorList>
            <person name="de Groot N.N."/>
        </authorList>
    </citation>
    <scope>NUCLEOTIDE SEQUENCE [LARGE SCALE GENOMIC DNA]</scope>
    <source>
        <strain evidence="6 7">WG14</strain>
    </source>
</reference>
<evidence type="ECO:0000313" key="6">
    <source>
        <dbReference type="EMBL" id="SDC37470.1"/>
    </source>
</evidence>
<dbReference type="InterPro" id="IPR007210">
    <property type="entry name" value="ABC_Gly_betaine_transp_sub-bd"/>
</dbReference>
<gene>
    <name evidence="6" type="ORF">SAMN04488588_0984</name>
</gene>
<evidence type="ECO:0000256" key="3">
    <source>
        <dbReference type="ARBA" id="ARBA00022475"/>
    </source>
</evidence>
<name>A0A1G6L296_9BACT</name>
<keyword evidence="4" id="KW-0472">Membrane</keyword>
<dbReference type="EMBL" id="FMYV01000003">
    <property type="protein sequence ID" value="SDC37470.1"/>
    <property type="molecule type" value="Genomic_DNA"/>
</dbReference>
<dbReference type="Proteomes" id="UP000199322">
    <property type="component" value="Unassembled WGS sequence"/>
</dbReference>
<dbReference type="Gene3D" id="3.40.190.100">
    <property type="entry name" value="Glycine betaine-binding periplasmic protein, domain 2"/>
    <property type="match status" value="1"/>
</dbReference>
<dbReference type="SUPFAM" id="SSF53850">
    <property type="entry name" value="Periplasmic binding protein-like II"/>
    <property type="match status" value="1"/>
</dbReference>
<evidence type="ECO:0000313" key="7">
    <source>
        <dbReference type="Proteomes" id="UP000199322"/>
    </source>
</evidence>
<proteinExistence type="predicted"/>
<dbReference type="GO" id="GO:0005275">
    <property type="term" value="F:amine transmembrane transporter activity"/>
    <property type="evidence" value="ECO:0007669"/>
    <property type="project" value="TreeGrafter"/>
</dbReference>
<dbReference type="GO" id="GO:0015871">
    <property type="term" value="P:choline transport"/>
    <property type="evidence" value="ECO:0007669"/>
    <property type="project" value="TreeGrafter"/>
</dbReference>
<organism evidence="6 7">
    <name type="scientific">Geotoga petraea</name>
    <dbReference type="NCBI Taxonomy" id="28234"/>
    <lineage>
        <taxon>Bacteria</taxon>
        <taxon>Thermotogati</taxon>
        <taxon>Thermotogota</taxon>
        <taxon>Thermotogae</taxon>
        <taxon>Petrotogales</taxon>
        <taxon>Petrotogaceae</taxon>
        <taxon>Geotoga</taxon>
    </lineage>
</organism>